<dbReference type="PROSITE" id="PS50885">
    <property type="entry name" value="HAMP"/>
    <property type="match status" value="1"/>
</dbReference>
<evidence type="ECO:0000256" key="6">
    <source>
        <dbReference type="ARBA" id="ARBA00022692"/>
    </source>
</evidence>
<comment type="subcellular location">
    <subcellularLocation>
        <location evidence="2">Membrane</location>
        <topology evidence="2">Multi-pass membrane protein</topology>
    </subcellularLocation>
</comment>
<reference evidence="16 17" key="1">
    <citation type="submission" date="2019-01" db="EMBL/GenBank/DDBJ databases">
        <authorList>
            <person name="Chen W.-M."/>
        </authorList>
    </citation>
    <scope>NUCLEOTIDE SEQUENCE [LARGE SCALE GENOMIC DNA]</scope>
    <source>
        <strain evidence="16 17">ICH-3</strain>
    </source>
</reference>
<dbReference type="OrthoDB" id="8554694at2"/>
<gene>
    <name evidence="16" type="ORF">ENE75_13600</name>
</gene>
<feature type="domain" description="HAMP" evidence="15">
    <location>
        <begin position="162"/>
        <end position="214"/>
    </location>
</feature>
<dbReference type="InterPro" id="IPR036890">
    <property type="entry name" value="HATPase_C_sf"/>
</dbReference>
<keyword evidence="11" id="KW-0902">Two-component regulatory system</keyword>
<keyword evidence="9" id="KW-0067">ATP-binding</keyword>
<keyword evidence="4" id="KW-0597">Phosphoprotein</keyword>
<protein>
    <recommendedName>
        <fullName evidence="3">histidine kinase</fullName>
        <ecNumber evidence="3">2.7.13.3</ecNumber>
    </recommendedName>
</protein>
<evidence type="ECO:0000256" key="1">
    <source>
        <dbReference type="ARBA" id="ARBA00000085"/>
    </source>
</evidence>
<evidence type="ECO:0000313" key="17">
    <source>
        <dbReference type="Proteomes" id="UP000288178"/>
    </source>
</evidence>
<dbReference type="GO" id="GO:0005524">
    <property type="term" value="F:ATP binding"/>
    <property type="evidence" value="ECO:0007669"/>
    <property type="project" value="UniProtKB-KW"/>
</dbReference>
<evidence type="ECO:0000259" key="14">
    <source>
        <dbReference type="PROSITE" id="PS50109"/>
    </source>
</evidence>
<dbReference type="PRINTS" id="PR00344">
    <property type="entry name" value="BCTRLSENSOR"/>
</dbReference>
<feature type="chain" id="PRO_5018625229" description="histidine kinase" evidence="13">
    <location>
        <begin position="25"/>
        <end position="447"/>
    </location>
</feature>
<dbReference type="SMART" id="SM00387">
    <property type="entry name" value="HATPase_c"/>
    <property type="match status" value="1"/>
</dbReference>
<evidence type="ECO:0000256" key="7">
    <source>
        <dbReference type="ARBA" id="ARBA00022741"/>
    </source>
</evidence>
<name>A0A3S2VWS6_9BURK</name>
<dbReference type="CDD" id="cd00075">
    <property type="entry name" value="HATPase"/>
    <property type="match status" value="1"/>
</dbReference>
<dbReference type="InterPro" id="IPR005467">
    <property type="entry name" value="His_kinase_dom"/>
</dbReference>
<dbReference type="Pfam" id="PF08521">
    <property type="entry name" value="2CSK_N"/>
    <property type="match status" value="1"/>
</dbReference>
<dbReference type="InterPro" id="IPR004358">
    <property type="entry name" value="Sig_transdc_His_kin-like_C"/>
</dbReference>
<evidence type="ECO:0000256" key="5">
    <source>
        <dbReference type="ARBA" id="ARBA00022679"/>
    </source>
</evidence>
<keyword evidence="5" id="KW-0808">Transferase</keyword>
<evidence type="ECO:0000256" key="2">
    <source>
        <dbReference type="ARBA" id="ARBA00004141"/>
    </source>
</evidence>
<dbReference type="EC" id="2.7.13.3" evidence="3"/>
<evidence type="ECO:0000256" key="11">
    <source>
        <dbReference type="ARBA" id="ARBA00023012"/>
    </source>
</evidence>
<dbReference type="SUPFAM" id="SSF55874">
    <property type="entry name" value="ATPase domain of HSP90 chaperone/DNA topoisomerase II/histidine kinase"/>
    <property type="match status" value="1"/>
</dbReference>
<dbReference type="SUPFAM" id="SSF47384">
    <property type="entry name" value="Homodimeric domain of signal transducing histidine kinase"/>
    <property type="match status" value="1"/>
</dbReference>
<dbReference type="SMART" id="SM00388">
    <property type="entry name" value="HisKA"/>
    <property type="match status" value="1"/>
</dbReference>
<dbReference type="Pfam" id="PF00512">
    <property type="entry name" value="HisKA"/>
    <property type="match status" value="1"/>
</dbReference>
<keyword evidence="12" id="KW-0472">Membrane</keyword>
<dbReference type="Gene3D" id="1.10.287.130">
    <property type="match status" value="1"/>
</dbReference>
<feature type="signal peptide" evidence="13">
    <location>
        <begin position="1"/>
        <end position="24"/>
    </location>
</feature>
<keyword evidence="13" id="KW-0732">Signal</keyword>
<comment type="caution">
    <text evidence="16">The sequence shown here is derived from an EMBL/GenBank/DDBJ whole genome shotgun (WGS) entry which is preliminary data.</text>
</comment>
<evidence type="ECO:0000259" key="15">
    <source>
        <dbReference type="PROSITE" id="PS50885"/>
    </source>
</evidence>
<keyword evidence="17" id="KW-1185">Reference proteome</keyword>
<sequence>MASLRTRLFAFVALLLLAAALALAGATYRNVRAEADALFDYQLRQMALSLRDQGRIDPDAQAALADPALEVVVQIWSLDGVAVYSSGPRVTLPPRTVLGHADVQVAGAPWRAYGAATPLRVIQVAQPLAVRRRLAEAAAWRSVWPVAAATPLVAAALWWLLGVSLAPLNAVVQAAGARRADALAPLPEAGLPAELRPMVQAFNALLARLGEAFAAQQAFVADAAHELRTPLTALKLQVDVLRAAVDDPAEREQALQRLGAGVDRATRLVQQLLALARSEPGAAGAMAPLDLAAVARGAADDAAPRVRATGAMLTLHLPPTLPMTGDAEGLRSAVRNLLENALKYGATPGTAPQVTLGATVDGDVAVLRVDDHGPGLPADQRNAVFERFHRLQPGGADGSGLGLAIVRAVALHHGGQVRLDDAPGSGLRAELRLPLTPPRPPVAASAA</sequence>
<dbReference type="AlphaFoldDB" id="A0A3S2VWS6"/>
<dbReference type="PROSITE" id="PS50109">
    <property type="entry name" value="HIS_KIN"/>
    <property type="match status" value="1"/>
</dbReference>
<dbReference type="CDD" id="cd00082">
    <property type="entry name" value="HisKA"/>
    <property type="match status" value="1"/>
</dbReference>
<dbReference type="InterPro" id="IPR013727">
    <property type="entry name" value="2CSK_N"/>
</dbReference>
<evidence type="ECO:0000256" key="13">
    <source>
        <dbReference type="SAM" id="SignalP"/>
    </source>
</evidence>
<evidence type="ECO:0000313" key="16">
    <source>
        <dbReference type="EMBL" id="RVT51113.1"/>
    </source>
</evidence>
<accession>A0A3S2VWS6</accession>
<keyword evidence="10" id="KW-1133">Transmembrane helix</keyword>
<comment type="catalytic activity">
    <reaction evidence="1">
        <text>ATP + protein L-histidine = ADP + protein N-phospho-L-histidine.</text>
        <dbReference type="EC" id="2.7.13.3"/>
    </reaction>
</comment>
<dbReference type="PANTHER" id="PTHR45436:SF14">
    <property type="entry name" value="SENSOR PROTEIN QSEC"/>
    <property type="match status" value="1"/>
</dbReference>
<keyword evidence="7" id="KW-0547">Nucleotide-binding</keyword>
<keyword evidence="8 16" id="KW-0418">Kinase</keyword>
<dbReference type="GO" id="GO:0005886">
    <property type="term" value="C:plasma membrane"/>
    <property type="evidence" value="ECO:0007669"/>
    <property type="project" value="TreeGrafter"/>
</dbReference>
<dbReference type="InterPro" id="IPR003661">
    <property type="entry name" value="HisK_dim/P_dom"/>
</dbReference>
<proteinExistence type="predicted"/>
<dbReference type="Proteomes" id="UP000288178">
    <property type="component" value="Unassembled WGS sequence"/>
</dbReference>
<dbReference type="Gene3D" id="3.30.565.10">
    <property type="entry name" value="Histidine kinase-like ATPase, C-terminal domain"/>
    <property type="match status" value="1"/>
</dbReference>
<dbReference type="GO" id="GO:0000155">
    <property type="term" value="F:phosphorelay sensor kinase activity"/>
    <property type="evidence" value="ECO:0007669"/>
    <property type="project" value="InterPro"/>
</dbReference>
<dbReference type="InterPro" id="IPR050428">
    <property type="entry name" value="TCS_sensor_his_kinase"/>
</dbReference>
<dbReference type="Pfam" id="PF02518">
    <property type="entry name" value="HATPase_c"/>
    <property type="match status" value="1"/>
</dbReference>
<evidence type="ECO:0000256" key="3">
    <source>
        <dbReference type="ARBA" id="ARBA00012438"/>
    </source>
</evidence>
<evidence type="ECO:0000256" key="4">
    <source>
        <dbReference type="ARBA" id="ARBA00022553"/>
    </source>
</evidence>
<organism evidence="16 17">
    <name type="scientific">Rubrivivax albus</name>
    <dbReference type="NCBI Taxonomy" id="2499835"/>
    <lineage>
        <taxon>Bacteria</taxon>
        <taxon>Pseudomonadati</taxon>
        <taxon>Pseudomonadota</taxon>
        <taxon>Betaproteobacteria</taxon>
        <taxon>Burkholderiales</taxon>
        <taxon>Sphaerotilaceae</taxon>
        <taxon>Rubrivivax</taxon>
    </lineage>
</organism>
<evidence type="ECO:0000256" key="10">
    <source>
        <dbReference type="ARBA" id="ARBA00022989"/>
    </source>
</evidence>
<keyword evidence="6" id="KW-0812">Transmembrane</keyword>
<dbReference type="InterPro" id="IPR003594">
    <property type="entry name" value="HATPase_dom"/>
</dbReference>
<dbReference type="InterPro" id="IPR003660">
    <property type="entry name" value="HAMP_dom"/>
</dbReference>
<evidence type="ECO:0000256" key="8">
    <source>
        <dbReference type="ARBA" id="ARBA00022777"/>
    </source>
</evidence>
<dbReference type="EMBL" id="SACT01000004">
    <property type="protein sequence ID" value="RVT51113.1"/>
    <property type="molecule type" value="Genomic_DNA"/>
</dbReference>
<evidence type="ECO:0000256" key="9">
    <source>
        <dbReference type="ARBA" id="ARBA00022840"/>
    </source>
</evidence>
<feature type="domain" description="Histidine kinase" evidence="14">
    <location>
        <begin position="222"/>
        <end position="437"/>
    </location>
</feature>
<dbReference type="InterPro" id="IPR036097">
    <property type="entry name" value="HisK_dim/P_sf"/>
</dbReference>
<evidence type="ECO:0000256" key="12">
    <source>
        <dbReference type="ARBA" id="ARBA00023136"/>
    </source>
</evidence>
<dbReference type="PANTHER" id="PTHR45436">
    <property type="entry name" value="SENSOR HISTIDINE KINASE YKOH"/>
    <property type="match status" value="1"/>
</dbReference>